<protein>
    <submittedName>
        <fullName evidence="5">Glutarate dioxygenase GlaH</fullName>
        <ecNumber evidence="5">1.14.11.64</ecNumber>
    </submittedName>
</protein>
<dbReference type="Proteomes" id="UP001168540">
    <property type="component" value="Unassembled WGS sequence"/>
</dbReference>
<evidence type="ECO:0000256" key="1">
    <source>
        <dbReference type="ARBA" id="ARBA00022723"/>
    </source>
</evidence>
<dbReference type="EC" id="1.14.11.64" evidence="5"/>
<gene>
    <name evidence="5" type="primary">glaH</name>
    <name evidence="5" type="ORF">QU481_19045</name>
</gene>
<evidence type="ECO:0000256" key="4">
    <source>
        <dbReference type="ARBA" id="ARBA00023004"/>
    </source>
</evidence>
<evidence type="ECO:0000313" key="5">
    <source>
        <dbReference type="EMBL" id="MDN0076945.1"/>
    </source>
</evidence>
<dbReference type="EMBL" id="JAUEDK010000047">
    <property type="protein sequence ID" value="MDN0076945.1"/>
    <property type="molecule type" value="Genomic_DNA"/>
</dbReference>
<dbReference type="SUPFAM" id="SSF51197">
    <property type="entry name" value="Clavaminate synthase-like"/>
    <property type="match status" value="1"/>
</dbReference>
<keyword evidence="3 5" id="KW-0560">Oxidoreductase</keyword>
<dbReference type="InterPro" id="IPR042098">
    <property type="entry name" value="TauD-like_sf"/>
</dbReference>
<keyword evidence="1" id="KW-0479">Metal-binding</keyword>
<proteinExistence type="predicted"/>
<comment type="caution">
    <text evidence="5">The sequence shown here is derived from an EMBL/GenBank/DDBJ whole genome shotgun (WGS) entry which is preliminary data.</text>
</comment>
<dbReference type="GO" id="GO:0106343">
    <property type="term" value="F:glutarate dioxygenase activity"/>
    <property type="evidence" value="ECO:0007669"/>
    <property type="project" value="UniProtKB-EC"/>
</dbReference>
<sequence length="314" mass="35452">MDMQQSALARQTRHYAERTGYRIDAHPHHPRLYHVTLQAEVIAAFLARFAEFSSQHLEYVPYARFTLAQGLAELAGDGLLDALRAIVHDRDSGGFTIGVEGATTDHQDYVKFGTAIGHLIGPGNFDAMSGTYYARFVVKDTDGSDSYLRQAYRLFTLHTDGTFVDEATDWLLMMKFDERNASGGESRLLHLDDWEDLKAFGEHPLASHAFTYKSPPSKNIAQEVQRPTFFKDNDKPCICFIDQFACPETIEHADYLSRLSASLEASPATTAIPLPVGDLIVLNNSFWMHGRAPFERHPELHRELMRQRGRFAQT</sequence>
<dbReference type="Pfam" id="PF08943">
    <property type="entry name" value="CsiD"/>
    <property type="match status" value="1"/>
</dbReference>
<dbReference type="RefSeq" id="WP_289831577.1">
    <property type="nucleotide sequence ID" value="NZ_JAUEDK010000047.1"/>
</dbReference>
<evidence type="ECO:0000313" key="6">
    <source>
        <dbReference type="Proteomes" id="UP001168540"/>
    </source>
</evidence>
<dbReference type="Gene3D" id="3.60.130.10">
    <property type="entry name" value="Clavaminate synthase-like"/>
    <property type="match status" value="1"/>
</dbReference>
<name>A0ABT7XT88_9NEIS</name>
<evidence type="ECO:0000256" key="2">
    <source>
        <dbReference type="ARBA" id="ARBA00022964"/>
    </source>
</evidence>
<dbReference type="NCBIfam" id="NF002814">
    <property type="entry name" value="PRK02963.1"/>
    <property type="match status" value="1"/>
</dbReference>
<keyword evidence="4" id="KW-0408">Iron</keyword>
<accession>A0ABT7XT88</accession>
<dbReference type="InterPro" id="IPR015038">
    <property type="entry name" value="GlaH"/>
</dbReference>
<evidence type="ECO:0000256" key="3">
    <source>
        <dbReference type="ARBA" id="ARBA00023002"/>
    </source>
</evidence>
<reference evidence="5" key="1">
    <citation type="submission" date="2023-06" db="EMBL/GenBank/DDBJ databases">
        <authorList>
            <person name="Zhang S."/>
        </authorList>
    </citation>
    <scope>NUCLEOTIDE SEQUENCE</scope>
    <source>
        <strain evidence="5">SG2303</strain>
    </source>
</reference>
<organism evidence="5 6">
    <name type="scientific">Crenobacter oryzisoli</name>
    <dbReference type="NCBI Taxonomy" id="3056844"/>
    <lineage>
        <taxon>Bacteria</taxon>
        <taxon>Pseudomonadati</taxon>
        <taxon>Pseudomonadota</taxon>
        <taxon>Betaproteobacteria</taxon>
        <taxon>Neisseriales</taxon>
        <taxon>Neisseriaceae</taxon>
        <taxon>Crenobacter</taxon>
    </lineage>
</organism>
<keyword evidence="6" id="KW-1185">Reference proteome</keyword>
<keyword evidence="2 5" id="KW-0223">Dioxygenase</keyword>